<evidence type="ECO:0000256" key="3">
    <source>
        <dbReference type="ARBA" id="ARBA00007244"/>
    </source>
</evidence>
<reference evidence="14 15" key="1">
    <citation type="journal article" date="2022" name="IScience">
        <title>An ultrasensitive nanofiber-based assay for enzymatic hydrolysis and deep-sea microbial degradation of cellulose.</title>
        <authorList>
            <person name="Tsudome M."/>
            <person name="Tachioka M."/>
            <person name="Miyazaki M."/>
            <person name="Uchimura K."/>
            <person name="Tsuda M."/>
            <person name="Takaki Y."/>
            <person name="Deguchi S."/>
        </authorList>
    </citation>
    <scope>NUCLEOTIDE SEQUENCE [LARGE SCALE GENOMIC DNA]</scope>
    <source>
        <strain evidence="14 15">GE09</strain>
    </source>
</reference>
<accession>A0AAN1WIM7</accession>
<evidence type="ECO:0000256" key="8">
    <source>
        <dbReference type="ARBA" id="ARBA00022989"/>
    </source>
</evidence>
<dbReference type="InterPro" id="IPR000701">
    <property type="entry name" value="SuccDH_FuR_B_TM-su"/>
</dbReference>
<dbReference type="InterPro" id="IPR014314">
    <property type="entry name" value="Succ_DH_cytb556"/>
</dbReference>
<evidence type="ECO:0000256" key="7">
    <source>
        <dbReference type="ARBA" id="ARBA00022723"/>
    </source>
</evidence>
<protein>
    <recommendedName>
        <fullName evidence="4">Succinate dehydrogenase cytochrome b556 subunit</fullName>
    </recommendedName>
</protein>
<keyword evidence="9 12" id="KW-0408">Iron</keyword>
<name>A0AAN1WIM7_9GAMM</name>
<evidence type="ECO:0000256" key="11">
    <source>
        <dbReference type="ARBA" id="ARBA00025912"/>
    </source>
</evidence>
<evidence type="ECO:0000256" key="5">
    <source>
        <dbReference type="ARBA" id="ARBA00022617"/>
    </source>
</evidence>
<evidence type="ECO:0000256" key="9">
    <source>
        <dbReference type="ARBA" id="ARBA00023004"/>
    </source>
</evidence>
<keyword evidence="7 12" id="KW-0479">Metal-binding</keyword>
<feature type="transmembrane region" description="Helical" evidence="13">
    <location>
        <begin position="33"/>
        <end position="50"/>
    </location>
</feature>
<dbReference type="Proteomes" id="UP001320119">
    <property type="component" value="Chromosome"/>
</dbReference>
<evidence type="ECO:0000256" key="12">
    <source>
        <dbReference type="PIRSR" id="PIRSR000178-1"/>
    </source>
</evidence>
<evidence type="ECO:0000256" key="6">
    <source>
        <dbReference type="ARBA" id="ARBA00022692"/>
    </source>
</evidence>
<dbReference type="NCBIfam" id="TIGR02970">
    <property type="entry name" value="succ_dehyd_cytB"/>
    <property type="match status" value="1"/>
</dbReference>
<comment type="subunit">
    <text evidence="11">Part of an enzyme complex containing four subunits: a flavoprotein, an iron-sulfur protein, plus two membrane-anchoring proteins, SdhC and SdhD. The complex can form homotrimers.</text>
</comment>
<keyword evidence="15" id="KW-1185">Reference proteome</keyword>
<dbReference type="Pfam" id="PF01127">
    <property type="entry name" value="Sdh_cyt"/>
    <property type="match status" value="1"/>
</dbReference>
<dbReference type="GO" id="GO:0006099">
    <property type="term" value="P:tricarboxylic acid cycle"/>
    <property type="evidence" value="ECO:0007669"/>
    <property type="project" value="InterPro"/>
</dbReference>
<dbReference type="PIRSF" id="PIRSF000178">
    <property type="entry name" value="SDH_cyt_b560"/>
    <property type="match status" value="1"/>
</dbReference>
<evidence type="ECO:0000256" key="10">
    <source>
        <dbReference type="ARBA" id="ARBA00023136"/>
    </source>
</evidence>
<evidence type="ECO:0000256" key="13">
    <source>
        <dbReference type="SAM" id="Phobius"/>
    </source>
</evidence>
<comment type="subcellular location">
    <subcellularLocation>
        <location evidence="2">Membrane</location>
        <topology evidence="2">Multi-pass membrane protein</topology>
    </subcellularLocation>
</comment>
<comment type="function">
    <text evidence="1">Membrane-anchoring subunit of succinate dehydrogenase (SDH).</text>
</comment>
<sequence length="93" mass="9999">MLAGILILLWMLDTSLSSEQSFNELKETLSNPVITFVVWGVLAALAYHTVAGLRHLLMDMGIGESLEGGRAGAKAVVALAILFILLIGGYLIW</sequence>
<comment type="similarity">
    <text evidence="3">Belongs to the cytochrome b560 family.</text>
</comment>
<evidence type="ECO:0000256" key="4">
    <source>
        <dbReference type="ARBA" id="ARBA00020076"/>
    </source>
</evidence>
<comment type="cofactor">
    <cofactor evidence="12">
        <name>heme</name>
        <dbReference type="ChEBI" id="CHEBI:30413"/>
    </cofactor>
    <text evidence="12">The heme is bound between the two transmembrane subunits.</text>
</comment>
<keyword evidence="6 13" id="KW-0812">Transmembrane</keyword>
<dbReference type="SUPFAM" id="SSF81343">
    <property type="entry name" value="Fumarate reductase respiratory complex transmembrane subunits"/>
    <property type="match status" value="1"/>
</dbReference>
<dbReference type="GO" id="GO:0009055">
    <property type="term" value="F:electron transfer activity"/>
    <property type="evidence" value="ECO:0007669"/>
    <property type="project" value="InterPro"/>
</dbReference>
<dbReference type="InterPro" id="IPR034804">
    <property type="entry name" value="SQR/QFR_C/D"/>
</dbReference>
<dbReference type="AlphaFoldDB" id="A0AAN1WIM7"/>
<evidence type="ECO:0000256" key="1">
    <source>
        <dbReference type="ARBA" id="ARBA00004050"/>
    </source>
</evidence>
<dbReference type="KEGG" id="marq:MARGE09_P2506"/>
<gene>
    <name evidence="14" type="ORF">MARGE09_P2506</name>
</gene>
<keyword evidence="10 13" id="KW-0472">Membrane</keyword>
<dbReference type="Gene3D" id="1.20.1300.10">
    <property type="entry name" value="Fumarate reductase/succinate dehydrogenase, transmembrane subunit"/>
    <property type="match status" value="1"/>
</dbReference>
<dbReference type="InterPro" id="IPR018495">
    <property type="entry name" value="Succ_DH_cyt_bsu_CS"/>
</dbReference>
<organism evidence="14 15">
    <name type="scientific">Marinagarivorans cellulosilyticus</name>
    <dbReference type="NCBI Taxonomy" id="2721545"/>
    <lineage>
        <taxon>Bacteria</taxon>
        <taxon>Pseudomonadati</taxon>
        <taxon>Pseudomonadota</taxon>
        <taxon>Gammaproteobacteria</taxon>
        <taxon>Cellvibrionales</taxon>
        <taxon>Cellvibrionaceae</taxon>
        <taxon>Marinagarivorans</taxon>
    </lineage>
</organism>
<keyword evidence="8 13" id="KW-1133">Transmembrane helix</keyword>
<dbReference type="EMBL" id="AP023086">
    <property type="protein sequence ID" value="BCD98305.1"/>
    <property type="molecule type" value="Genomic_DNA"/>
</dbReference>
<proteinExistence type="inferred from homology"/>
<evidence type="ECO:0000256" key="2">
    <source>
        <dbReference type="ARBA" id="ARBA00004141"/>
    </source>
</evidence>
<feature type="transmembrane region" description="Helical" evidence="13">
    <location>
        <begin position="71"/>
        <end position="92"/>
    </location>
</feature>
<evidence type="ECO:0000313" key="14">
    <source>
        <dbReference type="EMBL" id="BCD98305.1"/>
    </source>
</evidence>
<dbReference type="GO" id="GO:0046872">
    <property type="term" value="F:metal ion binding"/>
    <property type="evidence" value="ECO:0007669"/>
    <property type="project" value="UniProtKB-KW"/>
</dbReference>
<feature type="binding site" description="axial binding residue" evidence="12">
    <location>
        <position position="48"/>
    </location>
    <ligand>
        <name>heme</name>
        <dbReference type="ChEBI" id="CHEBI:30413"/>
        <note>ligand shared with second transmembrane subunit</note>
    </ligand>
    <ligandPart>
        <name>Fe</name>
        <dbReference type="ChEBI" id="CHEBI:18248"/>
    </ligandPart>
</feature>
<keyword evidence="5 12" id="KW-0349">Heme</keyword>
<dbReference type="GO" id="GO:0016020">
    <property type="term" value="C:membrane"/>
    <property type="evidence" value="ECO:0007669"/>
    <property type="project" value="UniProtKB-SubCell"/>
</dbReference>
<evidence type="ECO:0000313" key="15">
    <source>
        <dbReference type="Proteomes" id="UP001320119"/>
    </source>
</evidence>
<dbReference type="CDD" id="cd03499">
    <property type="entry name" value="SQR_TypeC_SdhC"/>
    <property type="match status" value="1"/>
</dbReference>
<dbReference type="PROSITE" id="PS01001">
    <property type="entry name" value="SDH_CYT_2"/>
    <property type="match status" value="1"/>
</dbReference>